<dbReference type="AlphaFoldDB" id="A0A414Q2H8"/>
<evidence type="ECO:0000313" key="2">
    <source>
        <dbReference type="Proteomes" id="UP000284676"/>
    </source>
</evidence>
<dbReference type="RefSeq" id="WP_118233886.1">
    <property type="nucleotide sequence ID" value="NZ_JADYUV010000001.1"/>
</dbReference>
<gene>
    <name evidence="1" type="ORF">DW663_01040</name>
</gene>
<accession>A0A414Q2H8</accession>
<dbReference type="Proteomes" id="UP000284676">
    <property type="component" value="Unassembled WGS sequence"/>
</dbReference>
<evidence type="ECO:0000313" key="1">
    <source>
        <dbReference type="EMBL" id="RHF75005.1"/>
    </source>
</evidence>
<name>A0A414Q2H8_FUSMR</name>
<organism evidence="1 2">
    <name type="scientific">Fusobacterium mortiferum</name>
    <dbReference type="NCBI Taxonomy" id="850"/>
    <lineage>
        <taxon>Bacteria</taxon>
        <taxon>Fusobacteriati</taxon>
        <taxon>Fusobacteriota</taxon>
        <taxon>Fusobacteriia</taxon>
        <taxon>Fusobacteriales</taxon>
        <taxon>Fusobacteriaceae</taxon>
        <taxon>Fusobacterium</taxon>
    </lineage>
</organism>
<proteinExistence type="predicted"/>
<sequence length="126" mass="15121">MEYKDYRDYMYDDLEKREENLKIIAEIAGDMFDDFLEKTQRQYERGSLYLVAELEVNDELENYIEMDKEELKVFYATTLRTLKKFLGDDLNRMGIFESYSIIEKIKYSYTGKVKKIILTVETTVKS</sequence>
<reference evidence="1 2" key="1">
    <citation type="submission" date="2018-08" db="EMBL/GenBank/DDBJ databases">
        <title>A genome reference for cultivated species of the human gut microbiota.</title>
        <authorList>
            <person name="Zou Y."/>
            <person name="Xue W."/>
            <person name="Luo G."/>
        </authorList>
    </citation>
    <scope>NUCLEOTIDE SEQUENCE [LARGE SCALE GENOMIC DNA]</scope>
    <source>
        <strain evidence="1 2">AM25-1</strain>
    </source>
</reference>
<dbReference type="EMBL" id="QRHL01000001">
    <property type="protein sequence ID" value="RHF75005.1"/>
    <property type="molecule type" value="Genomic_DNA"/>
</dbReference>
<comment type="caution">
    <text evidence="1">The sequence shown here is derived from an EMBL/GenBank/DDBJ whole genome shotgun (WGS) entry which is preliminary data.</text>
</comment>
<protein>
    <submittedName>
        <fullName evidence="1">Uncharacterized protein</fullName>
    </submittedName>
</protein>